<keyword evidence="1" id="KW-1133">Transmembrane helix</keyword>
<keyword evidence="3" id="KW-1185">Reference proteome</keyword>
<comment type="caution">
    <text evidence="2">The sequence shown here is derived from an EMBL/GenBank/DDBJ whole genome shotgun (WGS) entry which is preliminary data.</text>
</comment>
<accession>W6JYG7</accession>
<gene>
    <name evidence="2" type="ORF">BN11_3140017</name>
</gene>
<name>W6JYG7_9MICO</name>
<reference evidence="2 3" key="1">
    <citation type="journal article" date="2013" name="ISME J.">
        <title>A metabolic model for members of the genus Tetrasphaera involved in enhanced biological phosphorus removal.</title>
        <authorList>
            <person name="Kristiansen R."/>
            <person name="Nguyen H.T.T."/>
            <person name="Saunders A.M."/>
            <person name="Nielsen J.L."/>
            <person name="Wimmer R."/>
            <person name="Le V.Q."/>
            <person name="McIlroy S.J."/>
            <person name="Petrovski S."/>
            <person name="Seviour R.J."/>
            <person name="Calteau A."/>
            <person name="Nielsen K.L."/>
            <person name="Nielsen P.H."/>
        </authorList>
    </citation>
    <scope>NUCLEOTIDE SEQUENCE [LARGE SCALE GENOMIC DNA]</scope>
    <source>
        <strain evidence="2 3">Ben110</strain>
    </source>
</reference>
<evidence type="ECO:0000313" key="3">
    <source>
        <dbReference type="Proteomes" id="UP000035763"/>
    </source>
</evidence>
<organism evidence="2 3">
    <name type="scientific">Nostocoides australiense Ben110</name>
    <dbReference type="NCBI Taxonomy" id="1193182"/>
    <lineage>
        <taxon>Bacteria</taxon>
        <taxon>Bacillati</taxon>
        <taxon>Actinomycetota</taxon>
        <taxon>Actinomycetes</taxon>
        <taxon>Micrococcales</taxon>
        <taxon>Intrasporangiaceae</taxon>
        <taxon>Nostocoides</taxon>
    </lineage>
</organism>
<dbReference type="Proteomes" id="UP000035763">
    <property type="component" value="Unassembled WGS sequence"/>
</dbReference>
<dbReference type="OrthoDB" id="4465300at2"/>
<evidence type="ECO:0000313" key="2">
    <source>
        <dbReference type="EMBL" id="CCH73705.1"/>
    </source>
</evidence>
<dbReference type="STRING" id="1193182.BN11_3140017"/>
<evidence type="ECO:0000256" key="1">
    <source>
        <dbReference type="SAM" id="Phobius"/>
    </source>
</evidence>
<feature type="transmembrane region" description="Helical" evidence="1">
    <location>
        <begin position="77"/>
        <end position="95"/>
    </location>
</feature>
<dbReference type="EMBL" id="CAJA01000240">
    <property type="protein sequence ID" value="CCH73705.1"/>
    <property type="molecule type" value="Genomic_DNA"/>
</dbReference>
<dbReference type="AlphaFoldDB" id="W6JYG7"/>
<feature type="transmembrane region" description="Helical" evidence="1">
    <location>
        <begin position="20"/>
        <end position="41"/>
    </location>
</feature>
<keyword evidence="1" id="KW-0472">Membrane</keyword>
<proteinExistence type="predicted"/>
<keyword evidence="1" id="KW-0812">Transmembrane</keyword>
<sequence length="107" mass="11121">MSNTPYRGNGLADTPEEEVLLIHVGLALLGIVAASAGAFWLKGTTWLVEHQVLVAAKSDPLVQIPGSSGAGLDVPRLAILAAILVATLVTAVSSARRAIARRREDLA</sequence>
<dbReference type="RefSeq" id="WP_048699337.1">
    <property type="nucleotide sequence ID" value="NZ_HG764815.1"/>
</dbReference>
<protein>
    <submittedName>
        <fullName evidence="2">Uncharacterized protein</fullName>
    </submittedName>
</protein>